<dbReference type="Proteomes" id="UP001305779">
    <property type="component" value="Unassembled WGS sequence"/>
</dbReference>
<gene>
    <name evidence="1" type="ORF">PRZ48_009126</name>
</gene>
<keyword evidence="2" id="KW-1185">Reference proteome</keyword>
<sequence>MAYSLLRCDYAHADLGVEHGLKIPLCAAICKNTCCASEEAGNGYKRILTRLGKSHGFKLWTPDISHQFEKSKVSSSCMEIETDIVRGPFTSTAQVLKTYKDIMIQTPVAQETIRQLAMFAFYWDKVYNELPEEADNQRLELKQLRIGLNYASVLFFCKVIGPREQTMDAYSSLVNSSLDLAEEVMAAYHEGKPVPYMDRVVNGSLFSMAMCSRDPQHKERVMGILRGQYASPDGLDHWLRSYIIQLLVQGEDKVWAKEDLNAYLPRERITFCDMSCHEQTIRVDYAVIGPTTEWFDFVEMEVEWEPWFGSQVTSGMVHNTCQGIMAAYRTYGKPRPAEAPFGYVREMRHKGRPVQVLWEETWQPEDEDCEGEDDWDETWG</sequence>
<name>A0ABR0EHH5_ZASCE</name>
<proteinExistence type="predicted"/>
<protein>
    <submittedName>
        <fullName evidence="1">Uncharacterized protein</fullName>
    </submittedName>
</protein>
<dbReference type="EMBL" id="JAXOVC010000006">
    <property type="protein sequence ID" value="KAK4500934.1"/>
    <property type="molecule type" value="Genomic_DNA"/>
</dbReference>
<evidence type="ECO:0000313" key="1">
    <source>
        <dbReference type="EMBL" id="KAK4500934.1"/>
    </source>
</evidence>
<accession>A0ABR0EHH5</accession>
<reference evidence="1 2" key="1">
    <citation type="journal article" date="2023" name="G3 (Bethesda)">
        <title>A chromosome-level genome assembly of Zasmidium syzygii isolated from banana leaves.</title>
        <authorList>
            <person name="van Westerhoven A.C."/>
            <person name="Mehrabi R."/>
            <person name="Talebi R."/>
            <person name="Steentjes M.B.F."/>
            <person name="Corcolon B."/>
            <person name="Chong P.A."/>
            <person name="Kema G.H.J."/>
            <person name="Seidl M.F."/>
        </authorList>
    </citation>
    <scope>NUCLEOTIDE SEQUENCE [LARGE SCALE GENOMIC DNA]</scope>
    <source>
        <strain evidence="1 2">P124</strain>
    </source>
</reference>
<comment type="caution">
    <text evidence="1">The sequence shown here is derived from an EMBL/GenBank/DDBJ whole genome shotgun (WGS) entry which is preliminary data.</text>
</comment>
<evidence type="ECO:0000313" key="2">
    <source>
        <dbReference type="Proteomes" id="UP001305779"/>
    </source>
</evidence>
<organism evidence="1 2">
    <name type="scientific">Zasmidium cellare</name>
    <name type="common">Wine cellar mold</name>
    <name type="synonym">Racodium cellare</name>
    <dbReference type="NCBI Taxonomy" id="395010"/>
    <lineage>
        <taxon>Eukaryota</taxon>
        <taxon>Fungi</taxon>
        <taxon>Dikarya</taxon>
        <taxon>Ascomycota</taxon>
        <taxon>Pezizomycotina</taxon>
        <taxon>Dothideomycetes</taxon>
        <taxon>Dothideomycetidae</taxon>
        <taxon>Mycosphaerellales</taxon>
        <taxon>Mycosphaerellaceae</taxon>
        <taxon>Zasmidium</taxon>
    </lineage>
</organism>